<dbReference type="PIRSF" id="PIRSF016838">
    <property type="entry name" value="PafC"/>
    <property type="match status" value="1"/>
</dbReference>
<dbReference type="InterPro" id="IPR028349">
    <property type="entry name" value="PafC-like"/>
</dbReference>
<dbReference type="InterPro" id="IPR043839">
    <property type="entry name" value="PafC_HTH"/>
</dbReference>
<proteinExistence type="predicted"/>
<keyword evidence="5" id="KW-1185">Reference proteome</keyword>
<feature type="domain" description="WCX" evidence="3">
    <location>
        <begin position="241"/>
        <end position="310"/>
    </location>
</feature>
<name>A0A8J3VKK5_9ACTN</name>
<dbReference type="Pfam" id="PF13280">
    <property type="entry name" value="WYL"/>
    <property type="match status" value="1"/>
</dbReference>
<organism evidence="4 5">
    <name type="scientific">Rhizocola hellebori</name>
    <dbReference type="NCBI Taxonomy" id="1392758"/>
    <lineage>
        <taxon>Bacteria</taxon>
        <taxon>Bacillati</taxon>
        <taxon>Actinomycetota</taxon>
        <taxon>Actinomycetes</taxon>
        <taxon>Micromonosporales</taxon>
        <taxon>Micromonosporaceae</taxon>
        <taxon>Rhizocola</taxon>
    </lineage>
</organism>
<dbReference type="Pfam" id="PF19187">
    <property type="entry name" value="HTH_PafC"/>
    <property type="match status" value="1"/>
</dbReference>
<evidence type="ECO:0000259" key="1">
    <source>
        <dbReference type="Pfam" id="PF13280"/>
    </source>
</evidence>
<evidence type="ECO:0000313" key="5">
    <source>
        <dbReference type="Proteomes" id="UP000612899"/>
    </source>
</evidence>
<dbReference type="PANTHER" id="PTHR34580">
    <property type="match status" value="1"/>
</dbReference>
<dbReference type="Pfam" id="PF25583">
    <property type="entry name" value="WCX"/>
    <property type="match status" value="1"/>
</dbReference>
<dbReference type="AlphaFoldDB" id="A0A8J3VKK5"/>
<reference evidence="4" key="1">
    <citation type="submission" date="2021-01" db="EMBL/GenBank/DDBJ databases">
        <title>Whole genome shotgun sequence of Rhizocola hellebori NBRC 109834.</title>
        <authorList>
            <person name="Komaki H."/>
            <person name="Tamura T."/>
        </authorList>
    </citation>
    <scope>NUCLEOTIDE SEQUENCE</scope>
    <source>
        <strain evidence="4">NBRC 109834</strain>
    </source>
</reference>
<evidence type="ECO:0000259" key="3">
    <source>
        <dbReference type="Pfam" id="PF25583"/>
    </source>
</evidence>
<feature type="domain" description="PafC HTH" evidence="2">
    <location>
        <begin position="8"/>
        <end position="121"/>
    </location>
</feature>
<dbReference type="RefSeq" id="WP_203913369.1">
    <property type="nucleotide sequence ID" value="NZ_BONY01000072.1"/>
</dbReference>
<dbReference type="PANTHER" id="PTHR34580:SF1">
    <property type="entry name" value="PROTEIN PAFC"/>
    <property type="match status" value="1"/>
</dbReference>
<gene>
    <name evidence="4" type="ORF">Rhe02_77090</name>
</gene>
<accession>A0A8J3VKK5</accession>
<dbReference type="InterPro" id="IPR057727">
    <property type="entry name" value="WCX_dom"/>
</dbReference>
<feature type="domain" description="WYL" evidence="1">
    <location>
        <begin position="144"/>
        <end position="208"/>
    </location>
</feature>
<dbReference type="Proteomes" id="UP000612899">
    <property type="component" value="Unassembled WGS sequence"/>
</dbReference>
<evidence type="ECO:0000313" key="4">
    <source>
        <dbReference type="EMBL" id="GIH09642.1"/>
    </source>
</evidence>
<dbReference type="PROSITE" id="PS52050">
    <property type="entry name" value="WYL"/>
    <property type="match status" value="1"/>
</dbReference>
<dbReference type="InterPro" id="IPR026881">
    <property type="entry name" value="WYL_dom"/>
</dbReference>
<evidence type="ECO:0000259" key="2">
    <source>
        <dbReference type="Pfam" id="PF19187"/>
    </source>
</evidence>
<sequence>MSSGSAGDRLARLLNLVPYLLARPGIEIGEAAADLAVSEKQLREDLELLWVCGLPGYGPGDLIDMSFDGDRVTVTYDAGIGRPLRLTPDEATALVVALRMLMETPGVSDRDAIDRALTKIEKAAVLEQAPPVAVRMPGDNDRVQTLTGMLERGNALQISYYSAARDVTSDRVIDPMRLLAVSGRSYLEAWCRSAQGVRMFRVDRIDALVELDEKARPPAGVVGADLSDGVFQPDPSATLMTLRVSRGSRWITEYYPCESVVEVPGDEWLVSMRVNDLDWARRLVLGLGPKVSVVSPEHLADAVRASAIAALNNYS</sequence>
<comment type="caution">
    <text evidence="4">The sequence shown here is derived from an EMBL/GenBank/DDBJ whole genome shotgun (WGS) entry which is preliminary data.</text>
</comment>
<protein>
    <submittedName>
        <fullName evidence="4">Protein pafC</fullName>
    </submittedName>
</protein>
<dbReference type="EMBL" id="BONY01000072">
    <property type="protein sequence ID" value="GIH09642.1"/>
    <property type="molecule type" value="Genomic_DNA"/>
</dbReference>
<dbReference type="InterPro" id="IPR051534">
    <property type="entry name" value="CBASS_pafABC_assoc_protein"/>
</dbReference>